<name>A0ABT8G987_9MICO</name>
<dbReference type="PANTHER" id="PTHR43133:SF50">
    <property type="entry name" value="ECF RNA POLYMERASE SIGMA FACTOR SIGM"/>
    <property type="match status" value="1"/>
</dbReference>
<evidence type="ECO:0000313" key="8">
    <source>
        <dbReference type="Proteomes" id="UP001172728"/>
    </source>
</evidence>
<comment type="caution">
    <text evidence="7">The sequence shown here is derived from an EMBL/GenBank/DDBJ whole genome shotgun (WGS) entry which is preliminary data.</text>
</comment>
<keyword evidence="8" id="KW-1185">Reference proteome</keyword>
<dbReference type="InterPro" id="IPR014284">
    <property type="entry name" value="RNA_pol_sigma-70_dom"/>
</dbReference>
<dbReference type="InterPro" id="IPR039425">
    <property type="entry name" value="RNA_pol_sigma-70-like"/>
</dbReference>
<comment type="similarity">
    <text evidence="1">Belongs to the sigma-70 factor family. ECF subfamily.</text>
</comment>
<proteinExistence type="inferred from homology"/>
<organism evidence="7 8">
    <name type="scientific">Demequina litoralis</name>
    <dbReference type="NCBI Taxonomy" id="3051660"/>
    <lineage>
        <taxon>Bacteria</taxon>
        <taxon>Bacillati</taxon>
        <taxon>Actinomycetota</taxon>
        <taxon>Actinomycetes</taxon>
        <taxon>Micrococcales</taxon>
        <taxon>Demequinaceae</taxon>
        <taxon>Demequina</taxon>
    </lineage>
</organism>
<dbReference type="EMBL" id="JAUHPW010000005">
    <property type="protein sequence ID" value="MDN4475705.1"/>
    <property type="molecule type" value="Genomic_DNA"/>
</dbReference>
<evidence type="ECO:0000259" key="6">
    <source>
        <dbReference type="Pfam" id="PF08281"/>
    </source>
</evidence>
<evidence type="ECO:0000313" key="7">
    <source>
        <dbReference type="EMBL" id="MDN4475705.1"/>
    </source>
</evidence>
<evidence type="ECO:0000256" key="3">
    <source>
        <dbReference type="ARBA" id="ARBA00023082"/>
    </source>
</evidence>
<feature type="domain" description="RNA polymerase sigma factor 70 region 4 type 2" evidence="6">
    <location>
        <begin position="103"/>
        <end position="154"/>
    </location>
</feature>
<dbReference type="InterPro" id="IPR013249">
    <property type="entry name" value="RNA_pol_sigma70_r4_t2"/>
</dbReference>
<dbReference type="SUPFAM" id="SSF88659">
    <property type="entry name" value="Sigma3 and sigma4 domains of RNA polymerase sigma factors"/>
    <property type="match status" value="1"/>
</dbReference>
<dbReference type="RefSeq" id="WP_301133030.1">
    <property type="nucleotide sequence ID" value="NZ_JAUHPW010000005.1"/>
</dbReference>
<evidence type="ECO:0000256" key="1">
    <source>
        <dbReference type="ARBA" id="ARBA00010641"/>
    </source>
</evidence>
<reference evidence="7" key="1">
    <citation type="submission" date="2023-06" db="EMBL/GenBank/DDBJ databases">
        <title>Sysu t00192.</title>
        <authorList>
            <person name="Gao L."/>
            <person name="Fang B.-Z."/>
            <person name="Li W.-J."/>
        </authorList>
    </citation>
    <scope>NUCLEOTIDE SEQUENCE</scope>
    <source>
        <strain evidence="7">SYSU T00192</strain>
    </source>
</reference>
<dbReference type="NCBIfam" id="TIGR02937">
    <property type="entry name" value="sigma70-ECF"/>
    <property type="match status" value="1"/>
</dbReference>
<dbReference type="Pfam" id="PF08281">
    <property type="entry name" value="Sigma70_r4_2"/>
    <property type="match status" value="1"/>
</dbReference>
<dbReference type="Proteomes" id="UP001172728">
    <property type="component" value="Unassembled WGS sequence"/>
</dbReference>
<dbReference type="InterPro" id="IPR013324">
    <property type="entry name" value="RNA_pol_sigma_r3/r4-like"/>
</dbReference>
<dbReference type="InterPro" id="IPR036388">
    <property type="entry name" value="WH-like_DNA-bd_sf"/>
</dbReference>
<dbReference type="InterPro" id="IPR013325">
    <property type="entry name" value="RNA_pol_sigma_r2"/>
</dbReference>
<keyword evidence="2" id="KW-0805">Transcription regulation</keyword>
<dbReference type="PANTHER" id="PTHR43133">
    <property type="entry name" value="RNA POLYMERASE ECF-TYPE SIGMA FACTO"/>
    <property type="match status" value="1"/>
</dbReference>
<dbReference type="Gene3D" id="1.10.1740.10">
    <property type="match status" value="1"/>
</dbReference>
<dbReference type="Gene3D" id="1.10.10.10">
    <property type="entry name" value="Winged helix-like DNA-binding domain superfamily/Winged helix DNA-binding domain"/>
    <property type="match status" value="1"/>
</dbReference>
<accession>A0ABT8G987</accession>
<sequence length="182" mass="20293">MTAWEGVLERLVVERRSTLVGYAFVLCADRAAAEDLVHDAIIRTFSRATGLKDVAHAEGYVKRTIRTQYLNGRRHDAVLRRKRHLLVAAPAAAADVGVVEQADLRAALAELRPQERACVLLRFYDGLALAEIAAELQIGVGTVKRYLFNATRRLRGILEVDDADLEVETMSARVTSPERRTR</sequence>
<dbReference type="CDD" id="cd06171">
    <property type="entry name" value="Sigma70_r4"/>
    <property type="match status" value="1"/>
</dbReference>
<gene>
    <name evidence="7" type="ORF">QQX09_07540</name>
</gene>
<keyword evidence="3" id="KW-0731">Sigma factor</keyword>
<evidence type="ECO:0000256" key="2">
    <source>
        <dbReference type="ARBA" id="ARBA00023015"/>
    </source>
</evidence>
<keyword evidence="4" id="KW-0238">DNA-binding</keyword>
<evidence type="ECO:0000256" key="4">
    <source>
        <dbReference type="ARBA" id="ARBA00023125"/>
    </source>
</evidence>
<keyword evidence="5" id="KW-0804">Transcription</keyword>
<protein>
    <submittedName>
        <fullName evidence="7">Sigma-70 family RNA polymerase sigma factor</fullName>
    </submittedName>
</protein>
<dbReference type="SUPFAM" id="SSF88946">
    <property type="entry name" value="Sigma2 domain of RNA polymerase sigma factors"/>
    <property type="match status" value="1"/>
</dbReference>
<evidence type="ECO:0000256" key="5">
    <source>
        <dbReference type="ARBA" id="ARBA00023163"/>
    </source>
</evidence>